<gene>
    <name evidence="1" type="primary">USP36</name>
</gene>
<dbReference type="Ensembl" id="ENST00000591052.5">
    <property type="protein sequence ID" value="ENSP00000468356.1"/>
    <property type="gene ID" value="ENSG00000055483.20"/>
</dbReference>
<evidence type="ECO:0007829" key="3">
    <source>
        <dbReference type="PeptideAtlas" id="K7ERP8"/>
    </source>
</evidence>
<evidence type="ECO:0000313" key="1">
    <source>
        <dbReference type="Ensembl" id="ENSP00000468356.1"/>
    </source>
</evidence>
<keyword evidence="2" id="KW-1185">Reference proteome</keyword>
<organism evidence="1 2">
    <name type="scientific">Homo sapiens</name>
    <name type="common">Human</name>
    <dbReference type="NCBI Taxonomy" id="9606"/>
    <lineage>
        <taxon>Eukaryota</taxon>
        <taxon>Metazoa</taxon>
        <taxon>Chordata</taxon>
        <taxon>Craniata</taxon>
        <taxon>Vertebrata</taxon>
        <taxon>Euteleostomi</taxon>
        <taxon>Mammalia</taxon>
        <taxon>Eutheria</taxon>
        <taxon>Euarchontoglires</taxon>
        <taxon>Primates</taxon>
        <taxon>Haplorrhini</taxon>
        <taxon>Catarrhini</taxon>
        <taxon>Hominidae</taxon>
        <taxon>Homo</taxon>
    </lineage>
</organism>
<dbReference type="ExpressionAtlas" id="K7ERP8">
    <property type="expression patterns" value="baseline and differential"/>
</dbReference>
<dbReference type="ChiTaRS" id="USP36">
    <property type="organism name" value="human"/>
</dbReference>
<reference evidence="1 2" key="3">
    <citation type="journal article" date="2006" name="Nature">
        <title>DNA sequence of human chromosome 17 and analysis of rearrangement in the human lineage.</title>
        <authorList>
            <person name="Zody M.C."/>
            <person name="Garber M."/>
            <person name="Adams D.J."/>
            <person name="Sharpe T."/>
            <person name="Harrow J."/>
            <person name="Lupski J.R."/>
            <person name="Nicholson C."/>
            <person name="Searle S.M."/>
            <person name="Wilming L."/>
            <person name="Young S.K."/>
            <person name="Abouelleil A."/>
            <person name="Allen N.R."/>
            <person name="Bi W."/>
            <person name="Bloom T."/>
            <person name="Borowsky M.L."/>
            <person name="Bugalter B.E."/>
            <person name="Butler J."/>
            <person name="Chang J.L."/>
            <person name="Chen C.K."/>
            <person name="Cook A."/>
            <person name="Corum B."/>
            <person name="Cuomo C.A."/>
            <person name="de Jong P.J."/>
            <person name="DeCaprio D."/>
            <person name="Dewar K."/>
            <person name="FitzGerald M."/>
            <person name="Gilbert J."/>
            <person name="Gibson R."/>
            <person name="Gnerre S."/>
            <person name="Goldstein S."/>
            <person name="Grafham D.V."/>
            <person name="Grocock R."/>
            <person name="Hafez N."/>
            <person name="Hagopian D.S."/>
            <person name="Hart E."/>
            <person name="Norman C.H."/>
            <person name="Humphray S."/>
            <person name="Jaffe D.B."/>
            <person name="Jones M."/>
            <person name="Kamal M."/>
            <person name="Khodiyar V.K."/>
            <person name="LaButti K."/>
            <person name="Laird G."/>
            <person name="Lehoczky J."/>
            <person name="Liu X."/>
            <person name="Lokyitsang T."/>
            <person name="Loveland J."/>
            <person name="Lui A."/>
            <person name="Macdonald P."/>
            <person name="Major J.E."/>
            <person name="Matthews L."/>
            <person name="Mauceli E."/>
            <person name="McCarroll S.A."/>
            <person name="Mihalev A.H."/>
            <person name="Mudge J."/>
            <person name="Nguyen C."/>
            <person name="Nicol R."/>
            <person name="O'Leary S.B."/>
            <person name="Osoegawa K."/>
            <person name="Schwartz D.C."/>
            <person name="Shaw-Smith C."/>
            <person name="Stankiewicz P."/>
            <person name="Steward C."/>
            <person name="Swarbreck D."/>
            <person name="Venkataraman V."/>
            <person name="Whittaker C.A."/>
            <person name="Yang X."/>
            <person name="Zimmer A.R."/>
            <person name="Bradley A."/>
            <person name="Hubbard T."/>
            <person name="Birren B.W."/>
            <person name="Rogers J."/>
            <person name="Lander E.S."/>
            <person name="Nusbaum C."/>
        </authorList>
    </citation>
    <scope>NUCLEOTIDE SEQUENCE [LARGE SCALE GENOMIC DNA]</scope>
</reference>
<feature type="non-terminal residue" evidence="1">
    <location>
        <position position="1"/>
    </location>
</feature>
<reference evidence="1" key="4">
    <citation type="submission" date="2025-08" db="UniProtKB">
        <authorList>
            <consortium name="Ensembl"/>
        </authorList>
    </citation>
    <scope>IDENTIFICATION</scope>
</reference>
<dbReference type="MassIVE" id="K7ERP8"/>
<dbReference type="Bgee" id="ENSG00000055483">
    <property type="expression patterns" value="Expressed in sural nerve and 182 other cell types or tissues"/>
</dbReference>
<reference evidence="1 2" key="2">
    <citation type="journal article" date="2004" name="Nature">
        <title>Finishing the euchromatic sequence of the human genome.</title>
        <authorList>
            <consortium name="International Human Genome Sequencing Consortium"/>
        </authorList>
    </citation>
    <scope>NUCLEOTIDE SEQUENCE [LARGE SCALE GENOMIC DNA]</scope>
</reference>
<dbReference type="Proteomes" id="UP000005640">
    <property type="component" value="Chromosome 17"/>
</dbReference>
<dbReference type="UCSC" id="uc060kwb.1">
    <property type="organism name" value="human"/>
</dbReference>
<reference evidence="1" key="5">
    <citation type="submission" date="2025-09" db="UniProtKB">
        <authorList>
            <consortium name="Ensembl"/>
        </authorList>
    </citation>
    <scope>IDENTIFICATION</scope>
</reference>
<sequence>PAKAASLSYRR</sequence>
<name>K7ERP8_HUMAN</name>
<accession>K7ERP8</accession>
<keyword evidence="3 4" id="KW-1267">Proteomics identification</keyword>
<dbReference type="OrthoDB" id="420187at2759"/>
<dbReference type="EMBL" id="AC022966">
    <property type="status" value="NOT_ANNOTATED_CDS"/>
    <property type="molecule type" value="Genomic_DNA"/>
</dbReference>
<dbReference type="GeneTree" id="ENSGT00940000157948"/>
<dbReference type="HGNC" id="HGNC:20062">
    <property type="gene designation" value="USP36"/>
</dbReference>
<dbReference type="Ensembl" id="ENST00000591052.5">
    <property type="protein sequence ID" value="ENSP00000468356.1"/>
    <property type="gene ID" value="ENSG00000055483.21"/>
</dbReference>
<dbReference type="OpenTargets" id="ENSG00000055483"/>
<reference evidence="1 2" key="1">
    <citation type="journal article" date="2001" name="Nature">
        <title>Initial sequencing and analysis of the human genome.</title>
        <authorList>
            <consortium name="International Human Genome Sequencing Consortium"/>
            <person name="Lander E.S."/>
            <person name="Linton L.M."/>
            <person name="Birren B."/>
            <person name="Nusbaum C."/>
            <person name="Zody M.C."/>
            <person name="Baldwin J."/>
            <person name="Devon K."/>
            <person name="Dewar K."/>
            <person name="Doyle M."/>
            <person name="FitzHugh W."/>
            <person name="Funke R."/>
            <person name="Gage D."/>
            <person name="Harris K."/>
            <person name="Heaford A."/>
            <person name="Howland J."/>
            <person name="Kann L."/>
            <person name="Lehoczky J."/>
            <person name="LeVine R."/>
            <person name="McEwan P."/>
            <person name="McKernan K."/>
            <person name="Meldrim J."/>
            <person name="Mesirov J.P."/>
            <person name="Miranda C."/>
            <person name="Morris W."/>
            <person name="Naylor J."/>
            <person name="Raymond C."/>
            <person name="Rosetti M."/>
            <person name="Santos R."/>
            <person name="Sheridan A."/>
            <person name="Sougnez C."/>
            <person name="Stange-Thomann N."/>
            <person name="Stojanovic N."/>
            <person name="Subramanian A."/>
            <person name="Wyman D."/>
            <person name="Rogers J."/>
            <person name="Sulston J."/>
            <person name="Ainscough R."/>
            <person name="Beck S."/>
            <person name="Bentley D."/>
            <person name="Burton J."/>
            <person name="Clee C."/>
            <person name="Carter N."/>
            <person name="Coulson A."/>
            <person name="Deadman R."/>
            <person name="Deloukas P."/>
            <person name="Dunham A."/>
            <person name="Dunham I."/>
            <person name="Durbin R."/>
            <person name="French L."/>
            <person name="Grafham D."/>
            <person name="Gregory S."/>
            <person name="Hubbard T."/>
            <person name="Humphray S."/>
            <person name="Hunt A."/>
            <person name="Jones M."/>
            <person name="Lloyd C."/>
            <person name="McMurray A."/>
            <person name="Matthews L."/>
            <person name="Mercer S."/>
            <person name="Milne S."/>
            <person name="Mullikin J.C."/>
            <person name="Mungall A."/>
            <person name="Plumb R."/>
            <person name="Ross M."/>
            <person name="Shownkeen R."/>
            <person name="Sims S."/>
            <person name="Waterston R.H."/>
            <person name="Wilson R.K."/>
            <person name="Hillier L.W."/>
            <person name="McPherson J.D."/>
            <person name="Marra M.A."/>
            <person name="Mardis E.R."/>
            <person name="Fulton L.A."/>
            <person name="Chinwalla A.T."/>
            <person name="Pepin K.H."/>
            <person name="Gish W.R."/>
            <person name="Chissoe S.L."/>
            <person name="Wendl M.C."/>
            <person name="Delehaunty K.D."/>
            <person name="Miner T.L."/>
            <person name="Delehaunty A."/>
            <person name="Kramer J.B."/>
            <person name="Cook L.L."/>
            <person name="Fulton R.S."/>
            <person name="Johnson D.L."/>
            <person name="Minx P.J."/>
            <person name="Clifton S.W."/>
            <person name="Hawkins T."/>
            <person name="Branscomb E."/>
            <person name="Predki P."/>
            <person name="Richardson P."/>
            <person name="Wenning S."/>
            <person name="Slezak T."/>
            <person name="Doggett N."/>
            <person name="Cheng J.F."/>
            <person name="Olsen A."/>
            <person name="Lucas S."/>
            <person name="Elkin C."/>
            <person name="Uberbacher E."/>
            <person name="Frazier M."/>
            <person name="Gibbs R.A."/>
            <person name="Muzny D.M."/>
            <person name="Scherer S.E."/>
            <person name="Bouck J.B."/>
            <person name="Sodergren E.J."/>
            <person name="Worley K.C."/>
            <person name="Rives C.M."/>
            <person name="Gorrell J.H."/>
            <person name="Metzker M.L."/>
            <person name="Naylor S.L."/>
            <person name="Kucherlapati R.S."/>
            <person name="Nelson D.L."/>
            <person name="Weinstock G.M."/>
            <person name="Sakaki Y."/>
            <person name="Fujiyama A."/>
            <person name="Hattori M."/>
            <person name="Yada T."/>
            <person name="Toyoda A."/>
            <person name="Itoh T."/>
            <person name="Kawagoe C."/>
            <person name="Watanabe H."/>
            <person name="Totoki Y."/>
            <person name="Taylor T."/>
            <person name="Weissenbach J."/>
            <person name="Heilig R."/>
            <person name="Saurin W."/>
            <person name="Artiguenave F."/>
            <person name="Brottier P."/>
            <person name="Bruls T."/>
            <person name="Pelletier E."/>
            <person name="Robert C."/>
            <person name="Wincker P."/>
            <person name="Smith D.R."/>
            <person name="Doucette-Stamm L."/>
            <person name="Rubenfield M."/>
            <person name="Weinstock K."/>
            <person name="Lee H.M."/>
            <person name="Dubois J."/>
            <person name="Rosenthal A."/>
            <person name="Platzer M."/>
            <person name="Nyakatura G."/>
            <person name="Taudien S."/>
            <person name="Rump A."/>
            <person name="Yang H."/>
            <person name="Yu J."/>
            <person name="Wang J."/>
            <person name="Huang G."/>
            <person name="Gu J."/>
            <person name="Hood L."/>
            <person name="Rowen L."/>
            <person name="Madan A."/>
            <person name="Qin S."/>
            <person name="Davis R.W."/>
            <person name="Federspiel N.A."/>
            <person name="Abola A.P."/>
            <person name="Proctor M.J."/>
            <person name="Myers R.M."/>
            <person name="Schmutz J."/>
            <person name="Dickson M."/>
            <person name="Grimwood J."/>
            <person name="Cox D.R."/>
            <person name="Olson M.V."/>
            <person name="Kaul R."/>
            <person name="Raymond C."/>
            <person name="Shimizu N."/>
            <person name="Kawasaki K."/>
            <person name="Minoshima S."/>
            <person name="Evans G.A."/>
            <person name="Athanasiou M."/>
            <person name="Schultz R."/>
            <person name="Roe B.A."/>
            <person name="Chen F."/>
            <person name="Pan H."/>
            <person name="Ramser J."/>
            <person name="Lehrach H."/>
            <person name="Reinhardt R."/>
            <person name="McCombie W.R."/>
            <person name="de la Bastide M."/>
            <person name="Dedhia N."/>
            <person name="Blocker H."/>
            <person name="Hornischer K."/>
            <person name="Nordsiek G."/>
            <person name="Agarwala R."/>
            <person name="Aravind L."/>
            <person name="Bailey J.A."/>
            <person name="Bateman A."/>
            <person name="Batzoglou S."/>
            <person name="Birney E."/>
            <person name="Bork P."/>
            <person name="Brown D.G."/>
            <person name="Burge C.B."/>
            <person name="Cerutti L."/>
            <person name="Chen H.C."/>
            <person name="Church D."/>
            <person name="Clamp M."/>
            <person name="Copley R.R."/>
            <person name="Doerks T."/>
            <person name="Eddy S.R."/>
            <person name="Eichler E.E."/>
            <person name="Furey T.S."/>
            <person name="Galagan J."/>
            <person name="Gilbert J.G."/>
            <person name="Harmon C."/>
            <person name="Hayashizaki Y."/>
            <person name="Haussler D."/>
            <person name="Hermjakob H."/>
            <person name="Hokamp K."/>
            <person name="Jang W."/>
            <person name="Johnson L.S."/>
            <person name="Jones T.A."/>
            <person name="Kasif S."/>
            <person name="Kaspryzk A."/>
            <person name="Kennedy S."/>
            <person name="Kent W.J."/>
            <person name="Kitts P."/>
            <person name="Koonin E.V."/>
            <person name="Korf I."/>
            <person name="Kulp D."/>
            <person name="Lancet D."/>
            <person name="Lowe T.M."/>
            <person name="McLysaght A."/>
            <person name="Mikkelsen T."/>
            <person name="Moran J.V."/>
            <person name="Mulder N."/>
            <person name="Pollara V.J."/>
            <person name="Ponting C.P."/>
            <person name="Schuler G."/>
            <person name="Schultz J."/>
            <person name="Slater G."/>
            <person name="Smit A.F."/>
            <person name="Stupka E."/>
            <person name="Szustakowski J."/>
            <person name="Thierry-Mieg D."/>
            <person name="Thierry-Mieg J."/>
            <person name="Wagner L."/>
            <person name="Wallis J."/>
            <person name="Wheeler R."/>
            <person name="Williams A."/>
            <person name="Wolf Y.I."/>
            <person name="Wolfe K.H."/>
            <person name="Yang S.P."/>
            <person name="Yeh R.F."/>
            <person name="Collins F."/>
            <person name="Guyer M.S."/>
            <person name="Peterson J."/>
            <person name="Felsenfeld A."/>
            <person name="Wetterstrand K.A."/>
            <person name="Patrinos A."/>
            <person name="Morgan M.J."/>
            <person name="de Jong P."/>
            <person name="Catanese J.J."/>
            <person name="Osoegawa K."/>
            <person name="Shizuya H."/>
            <person name="Choi S."/>
            <person name="Chen Y.J."/>
        </authorList>
    </citation>
    <scope>NUCLEOTIDE SEQUENCE [LARGE SCALE GENOMIC DNA]</scope>
</reference>
<protein>
    <submittedName>
        <fullName evidence="1">Ubiquitin specific peptidase 36</fullName>
    </submittedName>
</protein>
<evidence type="ECO:0000313" key="2">
    <source>
        <dbReference type="Proteomes" id="UP000005640"/>
    </source>
</evidence>
<proteinExistence type="evidence at protein level"/>
<evidence type="ECO:0007829" key="4">
    <source>
        <dbReference type="ProteomicsDB" id="K7ERP8"/>
    </source>
</evidence>
<dbReference type="VEuPathDB" id="HostDB:ENSG00000055483"/>
<dbReference type="HOGENOM" id="CLU_3438228_0_0_1"/>